<keyword evidence="3" id="KW-1185">Reference proteome</keyword>
<protein>
    <submittedName>
        <fullName evidence="2">Membrane protein UL56</fullName>
    </submittedName>
</protein>
<evidence type="ECO:0000313" key="2">
    <source>
        <dbReference type="EMBL" id="CBJ25089.1"/>
    </source>
</evidence>
<dbReference type="AGR" id="WB:WBGene00194918"/>
<keyword evidence="1" id="KW-1133">Transmembrane helix</keyword>
<organism evidence="2 3">
    <name type="scientific">Caenorhabditis elegans</name>
    <dbReference type="NCBI Taxonomy" id="6239"/>
    <lineage>
        <taxon>Eukaryota</taxon>
        <taxon>Metazoa</taxon>
        <taxon>Ecdysozoa</taxon>
        <taxon>Nematoda</taxon>
        <taxon>Chromadorea</taxon>
        <taxon>Rhabditida</taxon>
        <taxon>Rhabditina</taxon>
        <taxon>Rhabditomorpha</taxon>
        <taxon>Rhabditoidea</taxon>
        <taxon>Rhabditidae</taxon>
        <taxon>Peloderinae</taxon>
        <taxon>Caenorhabditis</taxon>
    </lineage>
</organism>
<evidence type="ECO:0000313" key="3">
    <source>
        <dbReference type="Proteomes" id="UP000001940"/>
    </source>
</evidence>
<dbReference type="EMBL" id="BX284604">
    <property type="protein sequence ID" value="CBJ25089.1"/>
    <property type="molecule type" value="Genomic_DNA"/>
</dbReference>
<dbReference type="HOGENOM" id="CLU_2485366_0_0_1"/>
<dbReference type="Bgee" id="WBGene00194918">
    <property type="expression patterns" value="Expressed in pharyngeal muscle cell (C elegans) and 1 other cell type or tissue"/>
</dbReference>
<dbReference type="GeneID" id="13198726"/>
<keyword evidence="1" id="KW-0812">Transmembrane</keyword>
<dbReference type="KEGG" id="cel:CELE_K08D8.9"/>
<accession>D3KFV2</accession>
<keyword evidence="1" id="KW-0472">Membrane</keyword>
<feature type="transmembrane region" description="Helical" evidence="1">
    <location>
        <begin position="65"/>
        <end position="85"/>
    </location>
</feature>
<dbReference type="CTD" id="13198726"/>
<evidence type="ECO:0000256" key="1">
    <source>
        <dbReference type="SAM" id="Phobius"/>
    </source>
</evidence>
<gene>
    <name evidence="2" type="ORF">CELE_K08D8.9</name>
    <name evidence="2 4" type="ORF">K08D8.9</name>
</gene>
<reference evidence="2 3" key="1">
    <citation type="journal article" date="1998" name="Science">
        <title>Genome sequence of the nematode C. elegans: a platform for investigating biology.</title>
        <authorList>
            <consortium name="The C. elegans sequencing consortium"/>
            <person name="Sulson J.E."/>
            <person name="Waterston R."/>
        </authorList>
    </citation>
    <scope>NUCLEOTIDE SEQUENCE [LARGE SCALE GENOMIC DNA]</scope>
    <source>
        <strain evidence="2 3">Bristol N2</strain>
    </source>
</reference>
<dbReference type="WormBase" id="K08D8.9">
    <property type="protein sequence ID" value="CE44462"/>
    <property type="gene ID" value="WBGene00194918"/>
</dbReference>
<dbReference type="RefSeq" id="NP_001255685.1">
    <property type="nucleotide sequence ID" value="NM_001268756.1"/>
</dbReference>
<name>D3KFV2_CAEEL</name>
<proteinExistence type="predicted"/>
<dbReference type="Proteomes" id="UP000001940">
    <property type="component" value="Chromosome IV"/>
</dbReference>
<dbReference type="SMR" id="D3KFV2"/>
<dbReference type="PaxDb" id="6239-K08D8.9"/>
<dbReference type="InParanoid" id="D3KFV2"/>
<evidence type="ECO:0000313" key="4">
    <source>
        <dbReference type="WormBase" id="K08D8.9"/>
    </source>
</evidence>
<sequence length="87" mass="9961">MDSSKEFPSIYVIPSAPTYKEYEDPSRYANLPDKIYPTISFQNEQIDFVMVSPHRPKKIEANDCTCLRAISLILIASIIAAFLWFSL</sequence>
<dbReference type="AlphaFoldDB" id="D3KFV2"/>